<dbReference type="Gene3D" id="3.40.630.30">
    <property type="match status" value="1"/>
</dbReference>
<comment type="caution">
    <text evidence="2">The sequence shown here is derived from an EMBL/GenBank/DDBJ whole genome shotgun (WGS) entry which is preliminary data.</text>
</comment>
<dbReference type="PROSITE" id="PS51186">
    <property type="entry name" value="GNAT"/>
    <property type="match status" value="1"/>
</dbReference>
<accession>A0ABT9FDW8</accession>
<dbReference type="GO" id="GO:0016746">
    <property type="term" value="F:acyltransferase activity"/>
    <property type="evidence" value="ECO:0007669"/>
    <property type="project" value="UniProtKB-KW"/>
</dbReference>
<gene>
    <name evidence="2" type="ORF">Q8W34_09305</name>
</gene>
<feature type="domain" description="N-acetyltransferase" evidence="1">
    <location>
        <begin position="6"/>
        <end position="148"/>
    </location>
</feature>
<keyword evidence="2" id="KW-0012">Acyltransferase</keyword>
<organism evidence="2 3">
    <name type="scientific">Pseudoalteromonas marina</name>
    <dbReference type="NCBI Taxonomy" id="267375"/>
    <lineage>
        <taxon>Bacteria</taxon>
        <taxon>Pseudomonadati</taxon>
        <taxon>Pseudomonadota</taxon>
        <taxon>Gammaproteobacteria</taxon>
        <taxon>Alteromonadales</taxon>
        <taxon>Pseudoalteromonadaceae</taxon>
        <taxon>Pseudoalteromonas</taxon>
    </lineage>
</organism>
<keyword evidence="2" id="KW-0808">Transferase</keyword>
<dbReference type="Pfam" id="PF13673">
    <property type="entry name" value="Acetyltransf_10"/>
    <property type="match status" value="1"/>
</dbReference>
<dbReference type="CDD" id="cd04301">
    <property type="entry name" value="NAT_SF"/>
    <property type="match status" value="1"/>
</dbReference>
<dbReference type="Proteomes" id="UP001177212">
    <property type="component" value="Unassembled WGS sequence"/>
</dbReference>
<protein>
    <submittedName>
        <fullName evidence="2">GNAT family N-acetyltransferase</fullName>
        <ecNumber evidence="2">2.3.1.-</ecNumber>
    </submittedName>
</protein>
<dbReference type="InterPro" id="IPR016181">
    <property type="entry name" value="Acyl_CoA_acyltransferase"/>
</dbReference>
<reference evidence="2" key="1">
    <citation type="submission" date="2023-07" db="EMBL/GenBank/DDBJ databases">
        <title>Genome content predicts the carbon catabolic preferences of heterotrophic bacteria.</title>
        <authorList>
            <person name="Gralka M."/>
        </authorList>
    </citation>
    <scope>NUCLEOTIDE SEQUENCE</scope>
    <source>
        <strain evidence="2">4G09</strain>
    </source>
</reference>
<dbReference type="EMBL" id="JAUYVT010000007">
    <property type="protein sequence ID" value="MDP2564830.1"/>
    <property type="molecule type" value="Genomic_DNA"/>
</dbReference>
<dbReference type="RefSeq" id="WP_305401553.1">
    <property type="nucleotide sequence ID" value="NZ_JAUYVT010000007.1"/>
</dbReference>
<dbReference type="EC" id="2.3.1.-" evidence="2"/>
<keyword evidence="3" id="KW-1185">Reference proteome</keyword>
<evidence type="ECO:0000313" key="3">
    <source>
        <dbReference type="Proteomes" id="UP001177212"/>
    </source>
</evidence>
<evidence type="ECO:0000313" key="2">
    <source>
        <dbReference type="EMBL" id="MDP2564830.1"/>
    </source>
</evidence>
<evidence type="ECO:0000259" key="1">
    <source>
        <dbReference type="PROSITE" id="PS51186"/>
    </source>
</evidence>
<sequence>MHFNCEPFDKLTPHTLFLIMKGRVDVFVVEQKCPYPELDDVDTSETTQHIYTLDNMQLMSYARCYEKNGQYSAIGRVLVSEHHRGKGIASKLVEQAIACCKTHWPERDIVIGAQTYLLDFYKSFGFKCTGDAYLEDGIPHQDMVLKINNG</sequence>
<proteinExistence type="predicted"/>
<name>A0ABT9FDW8_9GAMM</name>
<dbReference type="InterPro" id="IPR000182">
    <property type="entry name" value="GNAT_dom"/>
</dbReference>
<dbReference type="SUPFAM" id="SSF55729">
    <property type="entry name" value="Acyl-CoA N-acyltransferases (Nat)"/>
    <property type="match status" value="1"/>
</dbReference>